<accession>F0YE22</accession>
<organism evidence="4">
    <name type="scientific">Aureococcus anophagefferens</name>
    <name type="common">Harmful bloom alga</name>
    <dbReference type="NCBI Taxonomy" id="44056"/>
    <lineage>
        <taxon>Eukaryota</taxon>
        <taxon>Sar</taxon>
        <taxon>Stramenopiles</taxon>
        <taxon>Ochrophyta</taxon>
        <taxon>Pelagophyceae</taxon>
        <taxon>Pelagomonadales</taxon>
        <taxon>Pelagomonadaceae</taxon>
        <taxon>Aureococcus</taxon>
    </lineage>
</organism>
<evidence type="ECO:0000256" key="2">
    <source>
        <dbReference type="SAM" id="SignalP"/>
    </source>
</evidence>
<proteinExistence type="predicted"/>
<feature type="compositionally biased region" description="Basic and acidic residues" evidence="1">
    <location>
        <begin position="291"/>
        <end position="301"/>
    </location>
</feature>
<keyword evidence="2" id="KW-0732">Signal</keyword>
<dbReference type="InParanoid" id="F0YE22"/>
<dbReference type="KEGG" id="aaf:AURANDRAFT_65476"/>
<dbReference type="RefSeq" id="XP_009038824.1">
    <property type="nucleotide sequence ID" value="XM_009040576.1"/>
</dbReference>
<keyword evidence="4" id="KW-1185">Reference proteome</keyword>
<dbReference type="Proteomes" id="UP000002729">
    <property type="component" value="Unassembled WGS sequence"/>
</dbReference>
<reference evidence="3 4" key="1">
    <citation type="journal article" date="2011" name="Proc. Natl. Acad. Sci. U.S.A.">
        <title>Niche of harmful alga Aureococcus anophagefferens revealed through ecogenomics.</title>
        <authorList>
            <person name="Gobler C.J."/>
            <person name="Berry D.L."/>
            <person name="Dyhrman S.T."/>
            <person name="Wilhelm S.W."/>
            <person name="Salamov A."/>
            <person name="Lobanov A.V."/>
            <person name="Zhang Y."/>
            <person name="Collier J.L."/>
            <person name="Wurch L.L."/>
            <person name="Kustka A.B."/>
            <person name="Dill B.D."/>
            <person name="Shah M."/>
            <person name="VerBerkmoes N.C."/>
            <person name="Kuo A."/>
            <person name="Terry A."/>
            <person name="Pangilinan J."/>
            <person name="Lindquist E.A."/>
            <person name="Lucas S."/>
            <person name="Paulsen I.T."/>
            <person name="Hattenrath-Lehmann T.K."/>
            <person name="Talmage S.C."/>
            <person name="Walker E.A."/>
            <person name="Koch F."/>
            <person name="Burson A.M."/>
            <person name="Marcoval M.A."/>
            <person name="Tang Y.Z."/>
            <person name="Lecleir G.R."/>
            <person name="Coyne K.J."/>
            <person name="Berg G.M."/>
            <person name="Bertrand E.M."/>
            <person name="Saito M.A."/>
            <person name="Gladyshev V.N."/>
            <person name="Grigoriev I.V."/>
        </authorList>
    </citation>
    <scope>NUCLEOTIDE SEQUENCE [LARGE SCALE GENOMIC DNA]</scope>
    <source>
        <strain evidence="4">CCMP 1984</strain>
    </source>
</reference>
<sequence>MMRRGQRPRLLVALLLAASKASAPGGCPRAHPARANPNVAVCLAGHARTFASAAVQDGLLRHLYRGAFGANFTTFLYLKLHDQSTKGATFEENQRTGIHSTHQNASHVAEWGRKLPNLAAMEVLTHHVRFTNPDRCGGGEFVRDNSTGDAWRTEETFQMLIGQIYNEYWCGEAISNYTAETGTAFDLVIKSRPDVTFTSPMPRWCAYDLEKACSARDWLFLLPGSVAVAALNRAAKESEIPNFKGSYLGHFPLALKRAWREFQECKTIVNQNRTRVAEIFVRASGMGKELKPHMGEPDANCRPKRKGADTPNCTRPDVMLRLIRKRDGLSGSIPGAIPKACGF</sequence>
<evidence type="ECO:0000256" key="1">
    <source>
        <dbReference type="SAM" id="MobiDB-lite"/>
    </source>
</evidence>
<feature type="signal peptide" evidence="2">
    <location>
        <begin position="1"/>
        <end position="23"/>
    </location>
</feature>
<feature type="chain" id="PRO_5003264617" evidence="2">
    <location>
        <begin position="24"/>
        <end position="343"/>
    </location>
</feature>
<feature type="region of interest" description="Disordered" evidence="1">
    <location>
        <begin position="291"/>
        <end position="310"/>
    </location>
</feature>
<name>F0YE22_AURAN</name>
<dbReference type="OrthoDB" id="2154664at2759"/>
<evidence type="ECO:0000313" key="3">
    <source>
        <dbReference type="EMBL" id="EGB06653.1"/>
    </source>
</evidence>
<dbReference type="GeneID" id="20225352"/>
<protein>
    <submittedName>
        <fullName evidence="3">Uncharacterized protein</fullName>
    </submittedName>
</protein>
<evidence type="ECO:0000313" key="4">
    <source>
        <dbReference type="Proteomes" id="UP000002729"/>
    </source>
</evidence>
<dbReference type="AlphaFoldDB" id="F0YE22"/>
<gene>
    <name evidence="3" type="ORF">AURANDRAFT_65476</name>
</gene>
<dbReference type="EMBL" id="GL833134">
    <property type="protein sequence ID" value="EGB06653.1"/>
    <property type="molecule type" value="Genomic_DNA"/>
</dbReference>